<reference evidence="2" key="1">
    <citation type="submission" date="2020-02" db="EMBL/GenBank/DDBJ databases">
        <authorList>
            <person name="Scholz U."/>
            <person name="Mascher M."/>
            <person name="Fiebig A."/>
        </authorList>
    </citation>
    <scope>NUCLEOTIDE SEQUENCE</scope>
</reference>
<proteinExistence type="predicted"/>
<dbReference type="EMBL" id="LR746276">
    <property type="protein sequence ID" value="CAA7407273.1"/>
    <property type="molecule type" value="Genomic_DNA"/>
</dbReference>
<gene>
    <name evidence="2" type="ORF">SI8410_13017951</name>
</gene>
<evidence type="ECO:0000313" key="2">
    <source>
        <dbReference type="EMBL" id="CAA7407273.1"/>
    </source>
</evidence>
<dbReference type="AlphaFoldDB" id="A0A7I8LB72"/>
<sequence>MGKIQFFFFPYIYYGNVLSLIFQVTLTSTEYEALYYSSGTMTHFSINLASLLNLSTLNVHIKCLAGISYDATCTKLGMYDLYTVT</sequence>
<keyword evidence="1" id="KW-0812">Transmembrane</keyword>
<keyword evidence="1" id="KW-0472">Membrane</keyword>
<organism evidence="2 3">
    <name type="scientific">Spirodela intermedia</name>
    <name type="common">Intermediate duckweed</name>
    <dbReference type="NCBI Taxonomy" id="51605"/>
    <lineage>
        <taxon>Eukaryota</taxon>
        <taxon>Viridiplantae</taxon>
        <taxon>Streptophyta</taxon>
        <taxon>Embryophyta</taxon>
        <taxon>Tracheophyta</taxon>
        <taxon>Spermatophyta</taxon>
        <taxon>Magnoliopsida</taxon>
        <taxon>Liliopsida</taxon>
        <taxon>Araceae</taxon>
        <taxon>Lemnoideae</taxon>
        <taxon>Spirodela</taxon>
    </lineage>
</organism>
<accession>A0A7I8LB72</accession>
<dbReference type="Proteomes" id="UP000663760">
    <property type="component" value="Chromosome 13"/>
</dbReference>
<evidence type="ECO:0000256" key="1">
    <source>
        <dbReference type="SAM" id="Phobius"/>
    </source>
</evidence>
<keyword evidence="1" id="KW-1133">Transmembrane helix</keyword>
<keyword evidence="3" id="KW-1185">Reference proteome</keyword>
<protein>
    <submittedName>
        <fullName evidence="2">Uncharacterized protein</fullName>
    </submittedName>
</protein>
<evidence type="ECO:0000313" key="3">
    <source>
        <dbReference type="Proteomes" id="UP000663760"/>
    </source>
</evidence>
<feature type="transmembrane region" description="Helical" evidence="1">
    <location>
        <begin position="33"/>
        <end position="52"/>
    </location>
</feature>
<feature type="transmembrane region" description="Helical" evidence="1">
    <location>
        <begin position="7"/>
        <end position="27"/>
    </location>
</feature>
<name>A0A7I8LB72_SPIIN</name>